<name>A0A1G9CSN5_9BACL</name>
<keyword evidence="1" id="KW-1133">Transmembrane helix</keyword>
<dbReference type="RefSeq" id="WP_176754049.1">
    <property type="nucleotide sequence ID" value="NZ_FNFY01000004.1"/>
</dbReference>
<accession>A0A1G9CSN5</accession>
<keyword evidence="1" id="KW-0472">Membrane</keyword>
<proteinExistence type="predicted"/>
<evidence type="ECO:0000313" key="2">
    <source>
        <dbReference type="EMBL" id="SDK54731.1"/>
    </source>
</evidence>
<organism evidence="2 3">
    <name type="scientific">Lacicoccus qingdaonensis</name>
    <dbReference type="NCBI Taxonomy" id="576118"/>
    <lineage>
        <taxon>Bacteria</taxon>
        <taxon>Bacillati</taxon>
        <taxon>Bacillota</taxon>
        <taxon>Bacilli</taxon>
        <taxon>Bacillales</taxon>
        <taxon>Salinicoccaceae</taxon>
        <taxon>Lacicoccus</taxon>
    </lineage>
</organism>
<dbReference type="STRING" id="576118.SAMN05216216_104171"/>
<dbReference type="Proteomes" id="UP000199008">
    <property type="component" value="Unassembled WGS sequence"/>
</dbReference>
<evidence type="ECO:0000256" key="1">
    <source>
        <dbReference type="SAM" id="Phobius"/>
    </source>
</evidence>
<protein>
    <submittedName>
        <fullName evidence="2">Uncharacterized protein</fullName>
    </submittedName>
</protein>
<dbReference type="AlphaFoldDB" id="A0A1G9CSN5"/>
<reference evidence="3" key="1">
    <citation type="submission" date="2016-10" db="EMBL/GenBank/DDBJ databases">
        <authorList>
            <person name="Varghese N."/>
            <person name="Submissions S."/>
        </authorList>
    </citation>
    <scope>NUCLEOTIDE SEQUENCE [LARGE SCALE GENOMIC DNA]</scope>
    <source>
        <strain evidence="3">CGMCC 1.8895</strain>
    </source>
</reference>
<evidence type="ECO:0000313" key="3">
    <source>
        <dbReference type="Proteomes" id="UP000199008"/>
    </source>
</evidence>
<dbReference type="EMBL" id="FNFY01000004">
    <property type="protein sequence ID" value="SDK54731.1"/>
    <property type="molecule type" value="Genomic_DNA"/>
</dbReference>
<keyword evidence="1" id="KW-0812">Transmembrane</keyword>
<feature type="transmembrane region" description="Helical" evidence="1">
    <location>
        <begin position="23"/>
        <end position="44"/>
    </location>
</feature>
<keyword evidence="3" id="KW-1185">Reference proteome</keyword>
<sequence>MYFRFKKDNSELNDDGFLLVDSLLSLMTLLVITNILLPAMLVLVQYDSSTQSQLKFNRELYISLSGYDNFEDFKEDNDNFLVGQGEICDKIKEDLCVRIK</sequence>
<gene>
    <name evidence="2" type="ORF">SAMN05216216_104171</name>
</gene>